<comment type="caution">
    <text evidence="6">The sequence shown here is derived from an EMBL/GenBank/DDBJ whole genome shotgun (WGS) entry which is preliminary data.</text>
</comment>
<proteinExistence type="inferred from homology"/>
<evidence type="ECO:0000256" key="2">
    <source>
        <dbReference type="ARBA" id="ARBA00022679"/>
    </source>
</evidence>
<evidence type="ECO:0000313" key="6">
    <source>
        <dbReference type="EMBL" id="KAJ1702320.1"/>
    </source>
</evidence>
<dbReference type="SUPFAM" id="SSF53756">
    <property type="entry name" value="UDP-Glycosyltransferase/glycogen phosphorylase"/>
    <property type="match status" value="1"/>
</dbReference>
<reference evidence="6" key="1">
    <citation type="journal article" date="2022" name="Cell">
        <title>Repeat-based holocentromeres influence genome architecture and karyotype evolution.</title>
        <authorList>
            <person name="Hofstatter P.G."/>
            <person name="Thangavel G."/>
            <person name="Lux T."/>
            <person name="Neumann P."/>
            <person name="Vondrak T."/>
            <person name="Novak P."/>
            <person name="Zhang M."/>
            <person name="Costa L."/>
            <person name="Castellani M."/>
            <person name="Scott A."/>
            <person name="Toegelov H."/>
            <person name="Fuchs J."/>
            <person name="Mata-Sucre Y."/>
            <person name="Dias Y."/>
            <person name="Vanzela A.L.L."/>
            <person name="Huettel B."/>
            <person name="Almeida C.C.S."/>
            <person name="Simkova H."/>
            <person name="Souza G."/>
            <person name="Pedrosa-Harand A."/>
            <person name="Macas J."/>
            <person name="Mayer K.F.X."/>
            <person name="Houben A."/>
            <person name="Marques A."/>
        </authorList>
    </citation>
    <scope>NUCLEOTIDE SEQUENCE</scope>
    <source>
        <strain evidence="6">RhyBre1mFocal</strain>
    </source>
</reference>
<evidence type="ECO:0000256" key="4">
    <source>
        <dbReference type="RuleBase" id="RU362057"/>
    </source>
</evidence>
<keyword evidence="7" id="KW-1185">Reference proteome</keyword>
<dbReference type="GO" id="GO:0008194">
    <property type="term" value="F:UDP-glycosyltransferase activity"/>
    <property type="evidence" value="ECO:0007669"/>
    <property type="project" value="InterPro"/>
</dbReference>
<dbReference type="InterPro" id="IPR058980">
    <property type="entry name" value="Glyco_transf_N"/>
</dbReference>
<dbReference type="AlphaFoldDB" id="A0A9Q0CYL7"/>
<keyword evidence="2 3" id="KW-0808">Transferase</keyword>
<dbReference type="FunFam" id="3.40.50.2000:FF:000060">
    <property type="entry name" value="Glycosyltransferase"/>
    <property type="match status" value="1"/>
</dbReference>
<comment type="similarity">
    <text evidence="1 3">Belongs to the UDP-glycosyltransferase family.</text>
</comment>
<dbReference type="EC" id="2.4.1.-" evidence="4"/>
<dbReference type="Gene3D" id="3.40.50.2000">
    <property type="entry name" value="Glycogen Phosphorylase B"/>
    <property type="match status" value="2"/>
</dbReference>
<dbReference type="Pfam" id="PF00201">
    <property type="entry name" value="UDPGT"/>
    <property type="match status" value="1"/>
</dbReference>
<keyword evidence="3" id="KW-0328">Glycosyltransferase</keyword>
<evidence type="ECO:0000313" key="7">
    <source>
        <dbReference type="Proteomes" id="UP001151287"/>
    </source>
</evidence>
<dbReference type="InterPro" id="IPR035595">
    <property type="entry name" value="UDP_glycos_trans_CS"/>
</dbReference>
<dbReference type="OrthoDB" id="5835829at2759"/>
<gene>
    <name evidence="6" type="ORF">LUZ63_002099</name>
</gene>
<dbReference type="InterPro" id="IPR002213">
    <property type="entry name" value="UDP_glucos_trans"/>
</dbReference>
<dbReference type="Proteomes" id="UP001151287">
    <property type="component" value="Unassembled WGS sequence"/>
</dbReference>
<dbReference type="EMBL" id="JAMQYH010000001">
    <property type="protein sequence ID" value="KAJ1702320.1"/>
    <property type="molecule type" value="Genomic_DNA"/>
</dbReference>
<organism evidence="6 7">
    <name type="scientific">Rhynchospora breviuscula</name>
    <dbReference type="NCBI Taxonomy" id="2022672"/>
    <lineage>
        <taxon>Eukaryota</taxon>
        <taxon>Viridiplantae</taxon>
        <taxon>Streptophyta</taxon>
        <taxon>Embryophyta</taxon>
        <taxon>Tracheophyta</taxon>
        <taxon>Spermatophyta</taxon>
        <taxon>Magnoliopsida</taxon>
        <taxon>Liliopsida</taxon>
        <taxon>Poales</taxon>
        <taxon>Cyperaceae</taxon>
        <taxon>Cyperoideae</taxon>
        <taxon>Rhynchosporeae</taxon>
        <taxon>Rhynchospora</taxon>
    </lineage>
</organism>
<name>A0A9Q0CYL7_9POAL</name>
<sequence length="484" mass="53790">MEGSKADISIVVVPFPAQGHLNQFLHLSIRLSSHGLAVHYAAPGPHIRQARSRLQGWPATVIESLHFHELPIPSYASPAPNPNSSIFFPSHLQTLFDVFEDVEPHLANLLQALSATSRRVVVISEPLTSFAAREAAVLPNAEPYTFWTTPLSTTSAVFGEESPATALLKSLGVKIPSWEDCFSKEFQALVTRIQAKFRPESGLLTNTSRSIEGEFLDFFMQQPNFIGKKLFPIGPLNPTNNMEAHKPRHQCLDWLDKQPASSVLYISLGSNSSISDVQIEQLATGLLNGDQQFVWVLKEADRCDVFVKKETDQKNKLPCGFMEKVKGKGLIIGDWAPQLEILAHKAIAGFMSHCGWNSCMESISMGVPILAWPMHSDQPWNSIFVSDYLKVGVIVRDWDRRKEILLAGEIEETIKKVMVYDSGEEIRRRAKELGDTIDVSPIDRPSSLNRKTSSVAPALDTEKPLSSLYRLSSLPTLSLPLTRD</sequence>
<dbReference type="PROSITE" id="PS00375">
    <property type="entry name" value="UDPGT"/>
    <property type="match status" value="1"/>
</dbReference>
<dbReference type="Pfam" id="PF26168">
    <property type="entry name" value="Glyco_transf_N"/>
    <property type="match status" value="1"/>
</dbReference>
<dbReference type="PANTHER" id="PTHR48044">
    <property type="entry name" value="GLYCOSYLTRANSFERASE"/>
    <property type="match status" value="1"/>
</dbReference>
<dbReference type="GO" id="GO:1901137">
    <property type="term" value="P:carbohydrate derivative biosynthetic process"/>
    <property type="evidence" value="ECO:0007669"/>
    <property type="project" value="UniProtKB-ARBA"/>
</dbReference>
<dbReference type="PANTHER" id="PTHR48044:SF22">
    <property type="entry name" value="GLYCOSYLTRANSFERASE"/>
    <property type="match status" value="1"/>
</dbReference>
<evidence type="ECO:0000256" key="3">
    <source>
        <dbReference type="RuleBase" id="RU003718"/>
    </source>
</evidence>
<protein>
    <recommendedName>
        <fullName evidence="4">Glycosyltransferase</fullName>
        <ecNumber evidence="4">2.4.1.-</ecNumber>
    </recommendedName>
</protein>
<dbReference type="CDD" id="cd03784">
    <property type="entry name" value="GT1_Gtf-like"/>
    <property type="match status" value="1"/>
</dbReference>
<evidence type="ECO:0000259" key="5">
    <source>
        <dbReference type="Pfam" id="PF26168"/>
    </source>
</evidence>
<feature type="domain" description="Glycosyltransferase N-terminal" evidence="5">
    <location>
        <begin position="7"/>
        <end position="238"/>
    </location>
</feature>
<evidence type="ECO:0000256" key="1">
    <source>
        <dbReference type="ARBA" id="ARBA00009995"/>
    </source>
</evidence>
<accession>A0A9Q0CYL7</accession>